<evidence type="ECO:0000256" key="1">
    <source>
        <dbReference type="ARBA" id="ARBA00004275"/>
    </source>
</evidence>
<organism evidence="20 21">
    <name type="scientific">Takifugu bimaculatus</name>
    <dbReference type="NCBI Taxonomy" id="433685"/>
    <lineage>
        <taxon>Eukaryota</taxon>
        <taxon>Metazoa</taxon>
        <taxon>Chordata</taxon>
        <taxon>Craniata</taxon>
        <taxon>Vertebrata</taxon>
        <taxon>Euteleostomi</taxon>
        <taxon>Actinopterygii</taxon>
        <taxon>Neopterygii</taxon>
        <taxon>Teleostei</taxon>
        <taxon>Neoteleostei</taxon>
        <taxon>Acanthomorphata</taxon>
        <taxon>Eupercaria</taxon>
        <taxon>Tetraodontiformes</taxon>
        <taxon>Tetradontoidea</taxon>
        <taxon>Tetraodontidae</taxon>
        <taxon>Takifugu</taxon>
    </lineage>
</organism>
<keyword evidence="7" id="KW-0443">Lipid metabolism</keyword>
<evidence type="ECO:0000256" key="8">
    <source>
        <dbReference type="ARBA" id="ARBA00023140"/>
    </source>
</evidence>
<evidence type="ECO:0000259" key="19">
    <source>
        <dbReference type="Pfam" id="PF02803"/>
    </source>
</evidence>
<feature type="active site" description="Acyl-thioester intermediate" evidence="16">
    <location>
        <position position="117"/>
    </location>
</feature>
<evidence type="ECO:0000259" key="18">
    <source>
        <dbReference type="Pfam" id="PF00108"/>
    </source>
</evidence>
<evidence type="ECO:0000256" key="17">
    <source>
        <dbReference type="RuleBase" id="RU003557"/>
    </source>
</evidence>
<feature type="domain" description="Thiolase N-terminal" evidence="18">
    <location>
        <begin position="38"/>
        <end position="284"/>
    </location>
</feature>
<feature type="domain" description="Thiolase C-terminal" evidence="19">
    <location>
        <begin position="294"/>
        <end position="418"/>
    </location>
</feature>
<evidence type="ECO:0000256" key="13">
    <source>
        <dbReference type="ARBA" id="ARBA00048001"/>
    </source>
</evidence>
<feature type="active site" description="Proton acceptor" evidence="16">
    <location>
        <position position="406"/>
    </location>
</feature>
<keyword evidence="4 17" id="KW-0808">Transferase</keyword>
<keyword evidence="5" id="KW-0276">Fatty acid metabolism</keyword>
<evidence type="ECO:0000313" key="20">
    <source>
        <dbReference type="EMBL" id="TNM85650.1"/>
    </source>
</evidence>
<evidence type="ECO:0000256" key="16">
    <source>
        <dbReference type="PIRSR" id="PIRSR000429-1"/>
    </source>
</evidence>
<dbReference type="NCBIfam" id="TIGR01930">
    <property type="entry name" value="AcCoA-C-Actrans"/>
    <property type="match status" value="1"/>
</dbReference>
<accession>A0A4Z2B435</accession>
<dbReference type="CDD" id="cd00751">
    <property type="entry name" value="thiolase"/>
    <property type="match status" value="1"/>
</dbReference>
<name>A0A4Z2B435_9TELE</name>
<comment type="caution">
    <text evidence="20">The sequence shown here is derived from an EMBL/GenBank/DDBJ whole genome shotgun (WGS) entry which is preliminary data.</text>
</comment>
<comment type="catalytic activity">
    <reaction evidence="14">
        <text>an acyl-CoA + acetyl-CoA = a 3-oxoacyl-CoA + CoA</text>
        <dbReference type="Rhea" id="RHEA:21564"/>
        <dbReference type="ChEBI" id="CHEBI:57287"/>
        <dbReference type="ChEBI" id="CHEBI:57288"/>
        <dbReference type="ChEBI" id="CHEBI:58342"/>
        <dbReference type="ChEBI" id="CHEBI:90726"/>
        <dbReference type="EC" id="2.3.1.16"/>
    </reaction>
    <physiologicalReaction direction="right-to-left" evidence="14">
        <dbReference type="Rhea" id="RHEA:21566"/>
    </physiologicalReaction>
</comment>
<dbReference type="Pfam" id="PF02803">
    <property type="entry name" value="Thiolase_C"/>
    <property type="match status" value="1"/>
</dbReference>
<dbReference type="GO" id="GO:0003985">
    <property type="term" value="F:acetyl-CoA C-acetyltransferase activity"/>
    <property type="evidence" value="ECO:0007669"/>
    <property type="project" value="UniProtKB-EC"/>
</dbReference>
<evidence type="ECO:0000256" key="4">
    <source>
        <dbReference type="ARBA" id="ARBA00022679"/>
    </source>
</evidence>
<keyword evidence="21" id="KW-1185">Reference proteome</keyword>
<evidence type="ECO:0000256" key="12">
    <source>
        <dbReference type="ARBA" id="ARBA00047485"/>
    </source>
</evidence>
<dbReference type="PROSITE" id="PS00099">
    <property type="entry name" value="THIOLASE_3"/>
    <property type="match status" value="1"/>
</dbReference>
<evidence type="ECO:0000256" key="15">
    <source>
        <dbReference type="ARBA" id="ARBA00049306"/>
    </source>
</evidence>
<dbReference type="GO" id="GO:0010124">
    <property type="term" value="P:phenylacetate catabolic process"/>
    <property type="evidence" value="ECO:0007669"/>
    <property type="project" value="TreeGrafter"/>
</dbReference>
<dbReference type="InterPro" id="IPR020617">
    <property type="entry name" value="Thiolase_C"/>
</dbReference>
<evidence type="ECO:0000256" key="7">
    <source>
        <dbReference type="ARBA" id="ARBA00023098"/>
    </source>
</evidence>
<evidence type="ECO:0000313" key="21">
    <source>
        <dbReference type="Proteomes" id="UP000516260"/>
    </source>
</evidence>
<dbReference type="PANTHER" id="PTHR43853">
    <property type="entry name" value="3-KETOACYL-COA THIOLASE, PEROXISOMAL"/>
    <property type="match status" value="1"/>
</dbReference>
<keyword evidence="8" id="KW-0576">Peroxisome</keyword>
<proteinExistence type="inferred from homology"/>
<dbReference type="GO" id="GO:0050633">
    <property type="term" value="F:acetyl-CoA C-myristoyltransferase activity"/>
    <property type="evidence" value="ECO:0007669"/>
    <property type="project" value="UniProtKB-EC"/>
</dbReference>
<dbReference type="InterPro" id="IPR020610">
    <property type="entry name" value="Thiolase_AS"/>
</dbReference>
<comment type="catalytic activity">
    <reaction evidence="13">
        <text>hexanoyl-CoA + acetyl-CoA = 3-oxooctanoyl-CoA + CoA</text>
        <dbReference type="Rhea" id="RHEA:31203"/>
        <dbReference type="ChEBI" id="CHEBI:57287"/>
        <dbReference type="ChEBI" id="CHEBI:57288"/>
        <dbReference type="ChEBI" id="CHEBI:62619"/>
        <dbReference type="ChEBI" id="CHEBI:62620"/>
    </reaction>
    <physiologicalReaction direction="right-to-left" evidence="13">
        <dbReference type="Rhea" id="RHEA:31205"/>
    </physiologicalReaction>
</comment>
<keyword evidence="9 17" id="KW-0012">Acyltransferase</keyword>
<protein>
    <recommendedName>
        <fullName evidence="22">Thiolase N-terminal domain-containing protein</fullName>
    </recommendedName>
</protein>
<dbReference type="InterPro" id="IPR002155">
    <property type="entry name" value="Thiolase"/>
</dbReference>
<dbReference type="InterPro" id="IPR050215">
    <property type="entry name" value="Thiolase-like_sf_Thiolase"/>
</dbReference>
<sequence>MLKLKLISGHLSQFCPSESKRDLVRSECGSAANPDDMVVVHGLRTAITKAKSGAFKDTTPDEMLSAVMTAVLTQVGLPTELLGDFCVGENRAVAPHHCLIFNGFPESVPVYVVNRQCLSGLQALLNIAGAIRSRTIDMGLACGVESMSLQSIGNPGDLSSRLMDNSKARDCIIPMGITSEKVAEKFQISREKQDVFALRSQLKAAWAQSLGLYQQEIIPVTTKVVDADGTEHLVTVSQDDGIRGETSLARLAKLRPAFKPGGSTTAGNSSQVSDGAAAVLIGRRSAVAALGLPVLGVLRGSAVVGVPPKIMGIGPSGNVWTCELKSSSCSGLGVDDVDVFEINKAFASQAMYCVEMLGIPLEKVNPNGGAIALGHLLGCTGARQVVTLLNELQRRRKMAYGVVSMCIGTGMGAAAVFEYPGPAQQ</sequence>
<comment type="catalytic activity">
    <reaction evidence="10">
        <text>3-oxo-(6Z,9Z,12Z,15Z,18Z,21Z)-tetracosahexaenoyl-CoA + CoA = (4Z,7Z,10Z,13Z,16Z,19Z)-docosahexaenoyl-CoA + acetyl-CoA</text>
        <dbReference type="Rhea" id="RHEA:39131"/>
        <dbReference type="ChEBI" id="CHEBI:57287"/>
        <dbReference type="ChEBI" id="CHEBI:57288"/>
        <dbReference type="ChEBI" id="CHEBI:74298"/>
        <dbReference type="ChEBI" id="CHEBI:74304"/>
    </reaction>
    <physiologicalReaction direction="left-to-right" evidence="10">
        <dbReference type="Rhea" id="RHEA:39132"/>
    </physiologicalReaction>
</comment>
<comment type="catalytic activity">
    <reaction evidence="15">
        <text>3-oxohexadecanedioyl-CoA + CoA = tetradecanedioyl-CoA + acetyl-CoA</text>
        <dbReference type="Rhea" id="RHEA:40343"/>
        <dbReference type="ChEBI" id="CHEBI:57287"/>
        <dbReference type="ChEBI" id="CHEBI:57288"/>
        <dbReference type="ChEBI" id="CHEBI:77081"/>
        <dbReference type="ChEBI" id="CHEBI:77084"/>
    </reaction>
    <physiologicalReaction direction="left-to-right" evidence="15">
        <dbReference type="Rhea" id="RHEA:40344"/>
    </physiologicalReaction>
</comment>
<dbReference type="SUPFAM" id="SSF53901">
    <property type="entry name" value="Thiolase-like"/>
    <property type="match status" value="2"/>
</dbReference>
<comment type="pathway">
    <text evidence="2">Lipid metabolism; peroxisomal fatty acid beta-oxidation.</text>
</comment>
<dbReference type="AlphaFoldDB" id="A0A4Z2B435"/>
<dbReference type="GO" id="GO:0005777">
    <property type="term" value="C:peroxisome"/>
    <property type="evidence" value="ECO:0007669"/>
    <property type="project" value="UniProtKB-SubCell"/>
</dbReference>
<evidence type="ECO:0000256" key="6">
    <source>
        <dbReference type="ARBA" id="ARBA00022946"/>
    </source>
</evidence>
<evidence type="ECO:0000256" key="11">
    <source>
        <dbReference type="ARBA" id="ARBA00037000"/>
    </source>
</evidence>
<dbReference type="PROSITE" id="PS00098">
    <property type="entry name" value="THIOLASE_1"/>
    <property type="match status" value="1"/>
</dbReference>
<comment type="similarity">
    <text evidence="3 17">Belongs to the thiolase-like superfamily. Thiolase family.</text>
</comment>
<evidence type="ECO:0000256" key="5">
    <source>
        <dbReference type="ARBA" id="ARBA00022832"/>
    </source>
</evidence>
<evidence type="ECO:0008006" key="22">
    <source>
        <dbReference type="Google" id="ProtNLM"/>
    </source>
</evidence>
<dbReference type="GO" id="GO:0006635">
    <property type="term" value="P:fatty acid beta-oxidation"/>
    <property type="evidence" value="ECO:0007669"/>
    <property type="project" value="TreeGrafter"/>
</dbReference>
<dbReference type="InterPro" id="IPR020616">
    <property type="entry name" value="Thiolase_N"/>
</dbReference>
<dbReference type="EMBL" id="SWLE01000021">
    <property type="protein sequence ID" value="TNM85650.1"/>
    <property type="molecule type" value="Genomic_DNA"/>
</dbReference>
<comment type="subcellular location">
    <subcellularLocation>
        <location evidence="1">Peroxisome</location>
    </subcellularLocation>
</comment>
<reference evidence="20 21" key="1">
    <citation type="submission" date="2019-04" db="EMBL/GenBank/DDBJ databases">
        <title>The sequence and de novo assembly of Takifugu bimaculatus genome using PacBio and Hi-C technologies.</title>
        <authorList>
            <person name="Xu P."/>
            <person name="Liu B."/>
            <person name="Zhou Z."/>
        </authorList>
    </citation>
    <scope>NUCLEOTIDE SEQUENCE [LARGE SCALE GENOMIC DNA]</scope>
    <source>
        <strain evidence="20">TB-2018</strain>
        <tissue evidence="20">Muscle</tissue>
    </source>
</reference>
<keyword evidence="6" id="KW-0809">Transit peptide</keyword>
<dbReference type="PIRSF" id="PIRSF000429">
    <property type="entry name" value="Ac-CoA_Ac_transf"/>
    <property type="match status" value="1"/>
</dbReference>
<gene>
    <name evidence="20" type="ORF">fugu_007921</name>
</gene>
<dbReference type="PANTHER" id="PTHR43853:SF8">
    <property type="entry name" value="3-KETOACYL-COA THIOLASE, PEROXISOMAL"/>
    <property type="match status" value="1"/>
</dbReference>
<feature type="active site" description="Proton acceptor" evidence="16">
    <location>
        <position position="375"/>
    </location>
</feature>
<evidence type="ECO:0000256" key="2">
    <source>
        <dbReference type="ARBA" id="ARBA00004846"/>
    </source>
</evidence>
<comment type="catalytic activity">
    <reaction evidence="11">
        <text>2 acetyl-CoA = acetoacetyl-CoA + CoA</text>
        <dbReference type="Rhea" id="RHEA:21036"/>
        <dbReference type="ChEBI" id="CHEBI:57286"/>
        <dbReference type="ChEBI" id="CHEBI:57287"/>
        <dbReference type="ChEBI" id="CHEBI:57288"/>
        <dbReference type="EC" id="2.3.1.9"/>
    </reaction>
    <physiologicalReaction direction="right-to-left" evidence="11">
        <dbReference type="Rhea" id="RHEA:21038"/>
    </physiologicalReaction>
</comment>
<dbReference type="Proteomes" id="UP000516260">
    <property type="component" value="Chromosome 8"/>
</dbReference>
<dbReference type="InterPro" id="IPR016039">
    <property type="entry name" value="Thiolase-like"/>
</dbReference>
<dbReference type="Pfam" id="PF00108">
    <property type="entry name" value="Thiolase_N"/>
    <property type="match status" value="1"/>
</dbReference>
<evidence type="ECO:0000256" key="3">
    <source>
        <dbReference type="ARBA" id="ARBA00010982"/>
    </source>
</evidence>
<evidence type="ECO:0000256" key="9">
    <source>
        <dbReference type="ARBA" id="ARBA00023315"/>
    </source>
</evidence>
<dbReference type="InterPro" id="IPR020615">
    <property type="entry name" value="Thiolase_acyl_enz_int_AS"/>
</dbReference>
<evidence type="ECO:0000256" key="10">
    <source>
        <dbReference type="ARBA" id="ARBA00036770"/>
    </source>
</evidence>
<dbReference type="Gene3D" id="3.40.47.10">
    <property type="match status" value="1"/>
</dbReference>
<evidence type="ECO:0000256" key="14">
    <source>
        <dbReference type="ARBA" id="ARBA00049178"/>
    </source>
</evidence>
<comment type="catalytic activity">
    <reaction evidence="12">
        <text>tetradecanoyl-CoA + acetyl-CoA = 3-oxohexadecanoyl-CoA + CoA</text>
        <dbReference type="Rhea" id="RHEA:18161"/>
        <dbReference type="ChEBI" id="CHEBI:57287"/>
        <dbReference type="ChEBI" id="CHEBI:57288"/>
        <dbReference type="ChEBI" id="CHEBI:57349"/>
        <dbReference type="ChEBI" id="CHEBI:57385"/>
        <dbReference type="EC" id="2.3.1.155"/>
    </reaction>
    <physiologicalReaction direction="right-to-left" evidence="12">
        <dbReference type="Rhea" id="RHEA:18163"/>
    </physiologicalReaction>
</comment>